<dbReference type="PANTHER" id="PTHR33446">
    <property type="entry name" value="PROTEIN TONB-RELATED"/>
    <property type="match status" value="1"/>
</dbReference>
<dbReference type="SUPFAM" id="SSF74653">
    <property type="entry name" value="TolA/TonB C-terminal domain"/>
    <property type="match status" value="1"/>
</dbReference>
<dbReference type="NCBIfam" id="TIGR01352">
    <property type="entry name" value="tonB_Cterm"/>
    <property type="match status" value="1"/>
</dbReference>
<evidence type="ECO:0000256" key="1">
    <source>
        <dbReference type="ARBA" id="ARBA00004383"/>
    </source>
</evidence>
<keyword evidence="3" id="KW-0813">Transport</keyword>
<evidence type="ECO:0000256" key="10">
    <source>
        <dbReference type="SAM" id="MobiDB-lite"/>
    </source>
</evidence>
<evidence type="ECO:0000256" key="9">
    <source>
        <dbReference type="ARBA" id="ARBA00023136"/>
    </source>
</evidence>
<dbReference type="OrthoDB" id="9792439at2"/>
<dbReference type="Gene3D" id="3.30.1150.10">
    <property type="match status" value="1"/>
</dbReference>
<reference evidence="14" key="1">
    <citation type="submission" date="2017-06" db="EMBL/GenBank/DDBJ databases">
        <authorList>
            <person name="Varghese N."/>
            <person name="Submissions S."/>
        </authorList>
    </citation>
    <scope>NUCLEOTIDE SEQUENCE [LARGE SCALE GENOMIC DNA]</scope>
    <source>
        <strain evidence="14">ANC 5114</strain>
    </source>
</reference>
<evidence type="ECO:0000256" key="2">
    <source>
        <dbReference type="ARBA" id="ARBA00006555"/>
    </source>
</evidence>
<evidence type="ECO:0000313" key="13">
    <source>
        <dbReference type="EMBL" id="SNQ29342.1"/>
    </source>
</evidence>
<feature type="domain" description="TonB C-terminal" evidence="12">
    <location>
        <begin position="164"/>
        <end position="252"/>
    </location>
</feature>
<evidence type="ECO:0000256" key="11">
    <source>
        <dbReference type="SAM" id="Phobius"/>
    </source>
</evidence>
<evidence type="ECO:0000256" key="3">
    <source>
        <dbReference type="ARBA" id="ARBA00022448"/>
    </source>
</evidence>
<dbReference type="AlphaFoldDB" id="A0A217EG90"/>
<dbReference type="InterPro" id="IPR006260">
    <property type="entry name" value="TonB/TolA_C"/>
</dbReference>
<keyword evidence="8 11" id="KW-1133">Transmembrane helix</keyword>
<organism evidence="13 14">
    <name type="scientific">Acinetobacter apis</name>
    <dbReference type="NCBI Taxonomy" id="1229165"/>
    <lineage>
        <taxon>Bacteria</taxon>
        <taxon>Pseudomonadati</taxon>
        <taxon>Pseudomonadota</taxon>
        <taxon>Gammaproteobacteria</taxon>
        <taxon>Moraxellales</taxon>
        <taxon>Moraxellaceae</taxon>
        <taxon>Acinetobacter</taxon>
    </lineage>
</organism>
<comment type="subcellular location">
    <subcellularLocation>
        <location evidence="1">Cell inner membrane</location>
        <topology evidence="1">Single-pass membrane protein</topology>
        <orientation evidence="1">Periplasmic side</orientation>
    </subcellularLocation>
</comment>
<dbReference type="GO" id="GO:0055085">
    <property type="term" value="P:transmembrane transport"/>
    <property type="evidence" value="ECO:0007669"/>
    <property type="project" value="InterPro"/>
</dbReference>
<dbReference type="InterPro" id="IPR051045">
    <property type="entry name" value="TonB-dependent_transducer"/>
</dbReference>
<evidence type="ECO:0000313" key="14">
    <source>
        <dbReference type="Proteomes" id="UP000243463"/>
    </source>
</evidence>
<feature type="compositionally biased region" description="Basic and acidic residues" evidence="10">
    <location>
        <begin position="70"/>
        <end position="86"/>
    </location>
</feature>
<evidence type="ECO:0000256" key="4">
    <source>
        <dbReference type="ARBA" id="ARBA00022475"/>
    </source>
</evidence>
<evidence type="ECO:0000256" key="7">
    <source>
        <dbReference type="ARBA" id="ARBA00022927"/>
    </source>
</evidence>
<keyword evidence="7" id="KW-0653">Protein transport</keyword>
<dbReference type="GO" id="GO:0005886">
    <property type="term" value="C:plasma membrane"/>
    <property type="evidence" value="ECO:0007669"/>
    <property type="project" value="UniProtKB-SubCell"/>
</dbReference>
<keyword evidence="9 11" id="KW-0472">Membrane</keyword>
<comment type="similarity">
    <text evidence="2">Belongs to the TonB family.</text>
</comment>
<evidence type="ECO:0000259" key="12">
    <source>
        <dbReference type="PROSITE" id="PS52015"/>
    </source>
</evidence>
<dbReference type="Pfam" id="PF03544">
    <property type="entry name" value="TonB_C"/>
    <property type="match status" value="1"/>
</dbReference>
<keyword evidence="4" id="KW-1003">Cell membrane</keyword>
<sequence length="252" mass="27329">MSHSSALNLNHPGNLKKKAIIAVAAVVIGHVGVLWTLSQLKVSTLKPVHKEPVKVQFVKIQQPAQPLPPEPKKKPEPKKEVKEVKIVKSPPPPPKHIEKIQHVKKAQEPKKVVQHVEQPLPTPAPPIVTAVETKPEPTPQPAPQPAPPAPQAEVPTEKAAKNVAIGGSGVQWSRAPKPSYEPSDLRNSPRSIMVLIEADEKGKIISATVVKSSGISALDEKILRAVRSARFKPYIENGVAYPIKAQQPFDLT</sequence>
<keyword evidence="14" id="KW-1185">Reference proteome</keyword>
<feature type="compositionally biased region" description="Pro residues" evidence="10">
    <location>
        <begin position="136"/>
        <end position="150"/>
    </location>
</feature>
<dbReference type="GO" id="GO:0015031">
    <property type="term" value="P:protein transport"/>
    <property type="evidence" value="ECO:0007669"/>
    <property type="project" value="UniProtKB-KW"/>
</dbReference>
<evidence type="ECO:0000256" key="6">
    <source>
        <dbReference type="ARBA" id="ARBA00022692"/>
    </source>
</evidence>
<proteinExistence type="inferred from homology"/>
<protein>
    <submittedName>
        <fullName evidence="13">Outer membrane transport energization protein TonB</fullName>
    </submittedName>
</protein>
<dbReference type="InterPro" id="IPR037682">
    <property type="entry name" value="TonB_C"/>
</dbReference>
<feature type="region of interest" description="Disordered" evidence="10">
    <location>
        <begin position="64"/>
        <end position="96"/>
    </location>
</feature>
<feature type="region of interest" description="Disordered" evidence="10">
    <location>
        <begin position="117"/>
        <end position="188"/>
    </location>
</feature>
<feature type="transmembrane region" description="Helical" evidence="11">
    <location>
        <begin position="20"/>
        <end position="37"/>
    </location>
</feature>
<keyword evidence="5" id="KW-0997">Cell inner membrane</keyword>
<keyword evidence="6 11" id="KW-0812">Transmembrane</keyword>
<dbReference type="PROSITE" id="PS52015">
    <property type="entry name" value="TONB_CTD"/>
    <property type="match status" value="1"/>
</dbReference>
<evidence type="ECO:0000256" key="8">
    <source>
        <dbReference type="ARBA" id="ARBA00022989"/>
    </source>
</evidence>
<dbReference type="EMBL" id="FZLN01000001">
    <property type="protein sequence ID" value="SNQ29342.1"/>
    <property type="molecule type" value="Genomic_DNA"/>
</dbReference>
<evidence type="ECO:0000256" key="5">
    <source>
        <dbReference type="ARBA" id="ARBA00022519"/>
    </source>
</evidence>
<name>A0A217EG90_9GAMM</name>
<accession>A0A217EG90</accession>
<dbReference type="Proteomes" id="UP000243463">
    <property type="component" value="Unassembled WGS sequence"/>
</dbReference>
<dbReference type="RefSeq" id="WP_088823323.1">
    <property type="nucleotide sequence ID" value="NZ_FZLN01000001.1"/>
</dbReference>
<gene>
    <name evidence="13" type="ORF">SAMN05444584_1289</name>
</gene>